<dbReference type="CDD" id="cd03424">
    <property type="entry name" value="NUDIX_ADPRase_Nudt5_UGPPase_Nudt14"/>
    <property type="match status" value="1"/>
</dbReference>
<dbReference type="CDD" id="cd07377">
    <property type="entry name" value="WHTH_GntR"/>
    <property type="match status" value="1"/>
</dbReference>
<dbReference type="Proteomes" id="UP001164959">
    <property type="component" value="Chromosome"/>
</dbReference>
<keyword evidence="6" id="KW-0804">Transcription</keyword>
<dbReference type="InterPro" id="IPR020084">
    <property type="entry name" value="NUDIX_hydrolase_CS"/>
</dbReference>
<reference evidence="10" key="1">
    <citation type="submission" date="2022-11" db="EMBL/GenBank/DDBJ databases">
        <title>Identification and genomic analyses of a novel endophytic actinobacterium Streptomyces endophytica sp. nov. with potential for biocontrol of Yam anthracnose.</title>
        <authorList>
            <person name="Huang X."/>
        </authorList>
    </citation>
    <scope>NUCLEOTIDE SEQUENCE</scope>
    <source>
        <strain evidence="10">HNM0140</strain>
    </source>
</reference>
<dbReference type="Gene3D" id="3.90.79.10">
    <property type="entry name" value="Nucleoside Triphosphate Pyrophosphohydrolase"/>
    <property type="match status" value="1"/>
</dbReference>
<evidence type="ECO:0000256" key="3">
    <source>
        <dbReference type="ARBA" id="ARBA00022801"/>
    </source>
</evidence>
<comment type="similarity">
    <text evidence="2 7">Belongs to the Nudix hydrolase family.</text>
</comment>
<gene>
    <name evidence="10" type="ORF">OJ254_12515</name>
</gene>
<dbReference type="Pfam" id="PF00293">
    <property type="entry name" value="NUDIX"/>
    <property type="match status" value="1"/>
</dbReference>
<dbReference type="InterPro" id="IPR036390">
    <property type="entry name" value="WH_DNA-bd_sf"/>
</dbReference>
<feature type="domain" description="HTH gntR-type" evidence="8">
    <location>
        <begin position="2"/>
        <end position="70"/>
    </location>
</feature>
<evidence type="ECO:0000256" key="6">
    <source>
        <dbReference type="ARBA" id="ARBA00023163"/>
    </source>
</evidence>
<dbReference type="RefSeq" id="WP_265362387.1">
    <property type="nucleotide sequence ID" value="NZ_CP110636.1"/>
</dbReference>
<organism evidence="10 11">
    <name type="scientific">Streptomyces endophytica</name>
    <dbReference type="NCBI Taxonomy" id="2991496"/>
    <lineage>
        <taxon>Bacteria</taxon>
        <taxon>Bacillati</taxon>
        <taxon>Actinomycetota</taxon>
        <taxon>Actinomycetes</taxon>
        <taxon>Kitasatosporales</taxon>
        <taxon>Streptomycetaceae</taxon>
        <taxon>Streptomyces</taxon>
    </lineage>
</organism>
<evidence type="ECO:0000256" key="5">
    <source>
        <dbReference type="ARBA" id="ARBA00023125"/>
    </source>
</evidence>
<keyword evidence="11" id="KW-1185">Reference proteome</keyword>
<keyword evidence="4" id="KW-0805">Transcription regulation</keyword>
<dbReference type="SUPFAM" id="SSF46785">
    <property type="entry name" value="Winged helix' DNA-binding domain"/>
    <property type="match status" value="1"/>
</dbReference>
<feature type="domain" description="Nudix hydrolase" evidence="9">
    <location>
        <begin position="117"/>
        <end position="245"/>
    </location>
</feature>
<keyword evidence="3 7" id="KW-0378">Hydrolase</keyword>
<dbReference type="SMART" id="SM00345">
    <property type="entry name" value="HTH_GNTR"/>
    <property type="match status" value="1"/>
</dbReference>
<evidence type="ECO:0000256" key="1">
    <source>
        <dbReference type="ARBA" id="ARBA00001946"/>
    </source>
</evidence>
<dbReference type="PROSITE" id="PS00893">
    <property type="entry name" value="NUDIX_BOX"/>
    <property type="match status" value="1"/>
</dbReference>
<accession>A0ABY6PB12</accession>
<sequence>MGPKTAKVYETIRARLASGEYAPGDKMPSERTLVEELGIGRTALRQVLARLVAEGALEVRGRSSYRVPAASVETPEGLEPWRIHGERDIYDNRWVKLQVWDVEPPGMERFEHHVVKLNHVAVTAVLDDQDRVLMMYRYRFVPQQWGWELPGGIVDAGEDPAETAVREVVEETGWRPKSVEHIVTYQPMVGMVDSPHEIFVGRGADQVGDPTDLEEAGHIAWVPLSDIPNLMARGELMGSGTLVALLHIQASRGTQGATAAR</sequence>
<evidence type="ECO:0000259" key="8">
    <source>
        <dbReference type="PROSITE" id="PS50949"/>
    </source>
</evidence>
<dbReference type="PANTHER" id="PTHR11839:SF18">
    <property type="entry name" value="NUDIX HYDROLASE DOMAIN-CONTAINING PROTEIN"/>
    <property type="match status" value="1"/>
</dbReference>
<evidence type="ECO:0000256" key="7">
    <source>
        <dbReference type="RuleBase" id="RU003476"/>
    </source>
</evidence>
<comment type="cofactor">
    <cofactor evidence="1">
        <name>Mg(2+)</name>
        <dbReference type="ChEBI" id="CHEBI:18420"/>
    </cofactor>
</comment>
<evidence type="ECO:0000313" key="10">
    <source>
        <dbReference type="EMBL" id="UZJ31014.1"/>
    </source>
</evidence>
<dbReference type="SUPFAM" id="SSF55811">
    <property type="entry name" value="Nudix"/>
    <property type="match status" value="1"/>
</dbReference>
<evidence type="ECO:0000259" key="9">
    <source>
        <dbReference type="PROSITE" id="PS51462"/>
    </source>
</evidence>
<dbReference type="PROSITE" id="PS51462">
    <property type="entry name" value="NUDIX"/>
    <property type="match status" value="1"/>
</dbReference>
<protein>
    <submittedName>
        <fullName evidence="10">GntR family transcriptional regulator</fullName>
    </submittedName>
</protein>
<dbReference type="InterPro" id="IPR000086">
    <property type="entry name" value="NUDIX_hydrolase_dom"/>
</dbReference>
<dbReference type="PANTHER" id="PTHR11839">
    <property type="entry name" value="UDP/ADP-SUGAR PYROPHOSPHATASE"/>
    <property type="match status" value="1"/>
</dbReference>
<dbReference type="EMBL" id="CP110636">
    <property type="protein sequence ID" value="UZJ31014.1"/>
    <property type="molecule type" value="Genomic_DNA"/>
</dbReference>
<dbReference type="Gene3D" id="1.10.10.10">
    <property type="entry name" value="Winged helix-like DNA-binding domain superfamily/Winged helix DNA-binding domain"/>
    <property type="match status" value="1"/>
</dbReference>
<dbReference type="InterPro" id="IPR015797">
    <property type="entry name" value="NUDIX_hydrolase-like_dom_sf"/>
</dbReference>
<name>A0ABY6PB12_9ACTN</name>
<evidence type="ECO:0000256" key="4">
    <source>
        <dbReference type="ARBA" id="ARBA00023015"/>
    </source>
</evidence>
<evidence type="ECO:0000256" key="2">
    <source>
        <dbReference type="ARBA" id="ARBA00005582"/>
    </source>
</evidence>
<dbReference type="InterPro" id="IPR000524">
    <property type="entry name" value="Tscrpt_reg_HTH_GntR"/>
</dbReference>
<dbReference type="InterPro" id="IPR036388">
    <property type="entry name" value="WH-like_DNA-bd_sf"/>
</dbReference>
<dbReference type="PROSITE" id="PS50949">
    <property type="entry name" value="HTH_GNTR"/>
    <property type="match status" value="1"/>
</dbReference>
<dbReference type="InterPro" id="IPR020476">
    <property type="entry name" value="Nudix_hydrolase"/>
</dbReference>
<proteinExistence type="inferred from homology"/>
<dbReference type="Pfam" id="PF00392">
    <property type="entry name" value="GntR"/>
    <property type="match status" value="1"/>
</dbReference>
<dbReference type="PRINTS" id="PR00502">
    <property type="entry name" value="NUDIXFAMILY"/>
</dbReference>
<evidence type="ECO:0000313" key="11">
    <source>
        <dbReference type="Proteomes" id="UP001164959"/>
    </source>
</evidence>
<dbReference type="PRINTS" id="PR00035">
    <property type="entry name" value="HTHGNTR"/>
</dbReference>
<keyword evidence="5" id="KW-0238">DNA-binding</keyword>